<dbReference type="GO" id="GO:0003887">
    <property type="term" value="F:DNA-directed DNA polymerase activity"/>
    <property type="evidence" value="ECO:0007669"/>
    <property type="project" value="UniProtKB-KW"/>
</dbReference>
<dbReference type="Gene3D" id="3.30.420.10">
    <property type="entry name" value="Ribonuclease H-like superfamily/Ribonuclease H"/>
    <property type="match status" value="1"/>
</dbReference>
<keyword evidence="7" id="KW-0695">RNA-directed DNA polymerase</keyword>
<keyword evidence="11" id="KW-1185">Reference proteome</keyword>
<name>A0A922KZ77_DERFA</name>
<dbReference type="GO" id="GO:0046872">
    <property type="term" value="F:metal ion binding"/>
    <property type="evidence" value="ECO:0007669"/>
    <property type="project" value="UniProtKB-KW"/>
</dbReference>
<evidence type="ECO:0000256" key="7">
    <source>
        <dbReference type="ARBA" id="ARBA00022918"/>
    </source>
</evidence>
<keyword evidence="8" id="KW-0239">DNA-directed DNA polymerase</keyword>
<evidence type="ECO:0000256" key="9">
    <source>
        <dbReference type="ARBA" id="ARBA00023172"/>
    </source>
</evidence>
<keyword evidence="1" id="KW-0540">Nuclease</keyword>
<evidence type="ECO:0000256" key="8">
    <source>
        <dbReference type="ARBA" id="ARBA00022932"/>
    </source>
</evidence>
<evidence type="ECO:0000313" key="10">
    <source>
        <dbReference type="EMBL" id="KAH9493814.1"/>
    </source>
</evidence>
<keyword evidence="6" id="KW-0229">DNA integration</keyword>
<dbReference type="Proteomes" id="UP000790347">
    <property type="component" value="Unassembled WGS sequence"/>
</dbReference>
<dbReference type="PANTHER" id="PTHR42648:SF11">
    <property type="entry name" value="TRANSPOSON TY4-P GAG-POL POLYPROTEIN"/>
    <property type="match status" value="1"/>
</dbReference>
<dbReference type="InterPro" id="IPR039537">
    <property type="entry name" value="Retrotran_Ty1/copia-like"/>
</dbReference>
<comment type="caution">
    <text evidence="10">The sequence shown here is derived from an EMBL/GenBank/DDBJ whole genome shotgun (WGS) entry which is preliminary data.</text>
</comment>
<dbReference type="AlphaFoldDB" id="A0A922KZ77"/>
<evidence type="ECO:0000313" key="11">
    <source>
        <dbReference type="Proteomes" id="UP000790347"/>
    </source>
</evidence>
<dbReference type="GO" id="GO:0003676">
    <property type="term" value="F:nucleic acid binding"/>
    <property type="evidence" value="ECO:0007669"/>
    <property type="project" value="InterPro"/>
</dbReference>
<dbReference type="GO" id="GO:0016787">
    <property type="term" value="F:hydrolase activity"/>
    <property type="evidence" value="ECO:0007669"/>
    <property type="project" value="UniProtKB-KW"/>
</dbReference>
<evidence type="ECO:0000256" key="6">
    <source>
        <dbReference type="ARBA" id="ARBA00022908"/>
    </source>
</evidence>
<organism evidence="10 11">
    <name type="scientific">Dermatophagoides farinae</name>
    <name type="common">American house dust mite</name>
    <dbReference type="NCBI Taxonomy" id="6954"/>
    <lineage>
        <taxon>Eukaryota</taxon>
        <taxon>Metazoa</taxon>
        <taxon>Ecdysozoa</taxon>
        <taxon>Arthropoda</taxon>
        <taxon>Chelicerata</taxon>
        <taxon>Arachnida</taxon>
        <taxon>Acari</taxon>
        <taxon>Acariformes</taxon>
        <taxon>Sarcoptiformes</taxon>
        <taxon>Astigmata</taxon>
        <taxon>Psoroptidia</taxon>
        <taxon>Analgoidea</taxon>
        <taxon>Pyroglyphidae</taxon>
        <taxon>Dermatophagoidinae</taxon>
        <taxon>Dermatophagoides</taxon>
    </lineage>
</organism>
<dbReference type="SUPFAM" id="SSF53098">
    <property type="entry name" value="Ribonuclease H-like"/>
    <property type="match status" value="1"/>
</dbReference>
<dbReference type="GO" id="GO:0004519">
    <property type="term" value="F:endonuclease activity"/>
    <property type="evidence" value="ECO:0007669"/>
    <property type="project" value="UniProtKB-KW"/>
</dbReference>
<evidence type="ECO:0000256" key="3">
    <source>
        <dbReference type="ARBA" id="ARBA00022759"/>
    </source>
</evidence>
<dbReference type="InterPro" id="IPR012337">
    <property type="entry name" value="RNaseH-like_sf"/>
</dbReference>
<evidence type="ECO:0000256" key="5">
    <source>
        <dbReference type="ARBA" id="ARBA00022842"/>
    </source>
</evidence>
<dbReference type="PANTHER" id="PTHR42648">
    <property type="entry name" value="TRANSPOSASE, PUTATIVE-RELATED"/>
    <property type="match status" value="1"/>
</dbReference>
<keyword evidence="3" id="KW-0255">Endonuclease</keyword>
<evidence type="ECO:0008006" key="12">
    <source>
        <dbReference type="Google" id="ProtNLM"/>
    </source>
</evidence>
<dbReference type="GO" id="GO:0003964">
    <property type="term" value="F:RNA-directed DNA polymerase activity"/>
    <property type="evidence" value="ECO:0007669"/>
    <property type="project" value="UniProtKB-KW"/>
</dbReference>
<keyword evidence="4" id="KW-0378">Hydrolase</keyword>
<keyword evidence="2" id="KW-0479">Metal-binding</keyword>
<evidence type="ECO:0000256" key="2">
    <source>
        <dbReference type="ARBA" id="ARBA00022723"/>
    </source>
</evidence>
<proteinExistence type="predicted"/>
<dbReference type="GO" id="GO:0006310">
    <property type="term" value="P:DNA recombination"/>
    <property type="evidence" value="ECO:0007669"/>
    <property type="project" value="UniProtKB-KW"/>
</dbReference>
<keyword evidence="8" id="KW-0808">Transferase</keyword>
<reference evidence="10" key="2">
    <citation type="journal article" date="2022" name="Res Sq">
        <title>Comparative Genomics Reveals Insights into the Divergent Evolution of Astigmatic Mites and Household Pest Adaptations.</title>
        <authorList>
            <person name="Xiong Q."/>
            <person name="Wan A.T.-Y."/>
            <person name="Liu X.-Y."/>
            <person name="Fung C.S.-H."/>
            <person name="Xiao X."/>
            <person name="Malainual N."/>
            <person name="Hou J."/>
            <person name="Wang L."/>
            <person name="Wang M."/>
            <person name="Yang K."/>
            <person name="Cui Y."/>
            <person name="Leung E."/>
            <person name="Nong W."/>
            <person name="Shin S.-K."/>
            <person name="Au S."/>
            <person name="Jeong K.Y."/>
            <person name="Chew F.T."/>
            <person name="Hui J."/>
            <person name="Leung T.F."/>
            <person name="Tungtrongchitr A."/>
            <person name="Zhong N."/>
            <person name="Liu Z."/>
            <person name="Tsui S."/>
        </authorList>
    </citation>
    <scope>NUCLEOTIDE SEQUENCE</scope>
    <source>
        <strain evidence="10">Derf</strain>
        <tissue evidence="10">Whole organism</tissue>
    </source>
</reference>
<reference evidence="10" key="1">
    <citation type="submission" date="2013-05" db="EMBL/GenBank/DDBJ databases">
        <authorList>
            <person name="Yim A.K.Y."/>
            <person name="Chan T.F."/>
            <person name="Ji K.M."/>
            <person name="Liu X.Y."/>
            <person name="Zhou J.W."/>
            <person name="Li R.Q."/>
            <person name="Yang K.Y."/>
            <person name="Li J."/>
            <person name="Li M."/>
            <person name="Law P.T.W."/>
            <person name="Wu Y.L."/>
            <person name="Cai Z.L."/>
            <person name="Qin H."/>
            <person name="Bao Y."/>
            <person name="Leung R.K.K."/>
            <person name="Ng P.K.S."/>
            <person name="Zou J."/>
            <person name="Zhong X.J."/>
            <person name="Ran P.X."/>
            <person name="Zhong N.S."/>
            <person name="Liu Z.G."/>
            <person name="Tsui S.K.W."/>
        </authorList>
    </citation>
    <scope>NUCLEOTIDE SEQUENCE</scope>
    <source>
        <strain evidence="10">Derf</strain>
        <tissue evidence="10">Whole organism</tissue>
    </source>
</reference>
<gene>
    <name evidence="10" type="ORF">DERF_014542</name>
</gene>
<dbReference type="EMBL" id="ASGP02000008">
    <property type="protein sequence ID" value="KAH9493814.1"/>
    <property type="molecule type" value="Genomic_DNA"/>
</dbReference>
<protein>
    <recommendedName>
        <fullName evidence="12">Integrase catalytic domain-containing protein</fullName>
    </recommendedName>
</protein>
<dbReference type="GO" id="GO:0015074">
    <property type="term" value="P:DNA integration"/>
    <property type="evidence" value="ECO:0007669"/>
    <property type="project" value="UniProtKB-KW"/>
</dbReference>
<dbReference type="InterPro" id="IPR036397">
    <property type="entry name" value="RNaseH_sf"/>
</dbReference>
<keyword evidence="8" id="KW-0548">Nucleotidyltransferase</keyword>
<keyword evidence="9" id="KW-0233">DNA recombination</keyword>
<keyword evidence="5" id="KW-0460">Magnesium</keyword>
<sequence length="102" mass="12067">MVPILNSGLTKLNFGREAFLEYDLPSQMAEGWFILNDYVPYTFQQNGKIERRNRTLMECARTLWKDSKLPDEFWHLSVNCANYLLNRWPTKNHVVPMNGLMQ</sequence>
<accession>A0A922KZ77</accession>
<evidence type="ECO:0000256" key="4">
    <source>
        <dbReference type="ARBA" id="ARBA00022801"/>
    </source>
</evidence>
<evidence type="ECO:0000256" key="1">
    <source>
        <dbReference type="ARBA" id="ARBA00022722"/>
    </source>
</evidence>